<feature type="region of interest" description="Disordered" evidence="1">
    <location>
        <begin position="691"/>
        <end position="729"/>
    </location>
</feature>
<feature type="compositionally biased region" description="Polar residues" evidence="1">
    <location>
        <begin position="656"/>
        <end position="665"/>
    </location>
</feature>
<feature type="region of interest" description="Disordered" evidence="1">
    <location>
        <begin position="363"/>
        <end position="457"/>
    </location>
</feature>
<sequence>MHNTMSRKTVPNTIAGLTSLSSRNNNSSLPAGESLALDNPYILHEHIPNQTSHTKRHHRESSRLGPGSAGGSGKDGRSRKSGHGGGDQEETDSSSDSSSSQDDEETDDDEDADEPAVNRPVRVTGEDTASIKLFPGDQSTVENGRQDSRAASGDHRAGQGSRKRSFGADIDGLTEGVPGRNRLNKRVAFDIDAGDDEDIEGEEEDAIVRELENGVPPYTLIKESPFPSGGVAPEIIGGFDLGSGDEFEDLNDEMFISQWTDPSFFPDIPCDPMSDCYLFNEDIFSVNPTPNSTPAITPDNTPRGSISATAPSMPASLSGMGGFHSSTTGSDEGSSDEDEVPTLNPFFEKKDPAVKHLVSIQGRGGWADDTDDDVDVPWGHFFSSDGSGGEGGEGEEESAGSESEDESDSGETTDEEEDLPMPTPRGKSILRRVSRSSQEPESPQIVHIDGASRPRLGSWVADPNRPICVVEGSKKTFLIPKGKQVSVDETNSSGSVSNFMVMMAEESESENSPGFLDYNPTLGGLTGGDGLFLNGADILGPPEAFYPYFNEEGELIADGLGDEGLDEYEANLKIADFLELSSDEDGNENTDNDFSAGHLGLVLMDGACDEPDADDECIPSTELPAQMLSRWDKVSVTAFRKRQIQHAQKMADLHESPNSSPTTGYGHQKKLGETITPTRKKKVKRRLISGNRGLGASAAVRKRVSNRKTEEPGRGFGSASRIPPIFEGM</sequence>
<comment type="caution">
    <text evidence="2">The sequence shown here is derived from an EMBL/GenBank/DDBJ whole genome shotgun (WGS) entry which is preliminary data.</text>
</comment>
<feature type="region of interest" description="Disordered" evidence="1">
    <location>
        <begin position="1"/>
        <end position="179"/>
    </location>
</feature>
<dbReference type="AlphaFoldDB" id="A0A2T6ZWJ6"/>
<feature type="region of interest" description="Disordered" evidence="1">
    <location>
        <begin position="289"/>
        <end position="347"/>
    </location>
</feature>
<feature type="compositionally biased region" description="Acidic residues" evidence="1">
    <location>
        <begin position="101"/>
        <end position="114"/>
    </location>
</feature>
<evidence type="ECO:0000256" key="1">
    <source>
        <dbReference type="SAM" id="MobiDB-lite"/>
    </source>
</evidence>
<name>A0A2T6ZWJ6_TUBBO</name>
<dbReference type="OrthoDB" id="5399183at2759"/>
<feature type="compositionally biased region" description="Polar residues" evidence="1">
    <location>
        <begin position="289"/>
        <end position="310"/>
    </location>
</feature>
<dbReference type="EMBL" id="NESQ01000081">
    <property type="protein sequence ID" value="PUU79830.1"/>
    <property type="molecule type" value="Genomic_DNA"/>
</dbReference>
<evidence type="ECO:0000313" key="2">
    <source>
        <dbReference type="EMBL" id="PUU79830.1"/>
    </source>
</evidence>
<feature type="compositionally biased region" description="Basic and acidic residues" evidence="1">
    <location>
        <begin position="144"/>
        <end position="157"/>
    </location>
</feature>
<feature type="compositionally biased region" description="Low complexity" evidence="1">
    <location>
        <begin position="17"/>
        <end position="29"/>
    </location>
</feature>
<evidence type="ECO:0000313" key="3">
    <source>
        <dbReference type="Proteomes" id="UP000244722"/>
    </source>
</evidence>
<dbReference type="Proteomes" id="UP000244722">
    <property type="component" value="Unassembled WGS sequence"/>
</dbReference>
<gene>
    <name evidence="2" type="ORF">B9Z19DRAFT_790527</name>
</gene>
<keyword evidence="3" id="KW-1185">Reference proteome</keyword>
<proteinExistence type="predicted"/>
<organism evidence="2 3">
    <name type="scientific">Tuber borchii</name>
    <name type="common">White truffle</name>
    <dbReference type="NCBI Taxonomy" id="42251"/>
    <lineage>
        <taxon>Eukaryota</taxon>
        <taxon>Fungi</taxon>
        <taxon>Dikarya</taxon>
        <taxon>Ascomycota</taxon>
        <taxon>Pezizomycotina</taxon>
        <taxon>Pezizomycetes</taxon>
        <taxon>Pezizales</taxon>
        <taxon>Tuberaceae</taxon>
        <taxon>Tuber</taxon>
    </lineage>
</organism>
<feature type="region of interest" description="Disordered" evidence="1">
    <location>
        <begin position="650"/>
        <end position="670"/>
    </location>
</feature>
<protein>
    <recommendedName>
        <fullName evidence="4">Transcription factor Iwr1 domain-containing protein</fullName>
    </recommendedName>
</protein>
<feature type="compositionally biased region" description="Polar residues" evidence="1">
    <location>
        <begin position="1"/>
        <end position="16"/>
    </location>
</feature>
<feature type="compositionally biased region" description="Acidic residues" evidence="1">
    <location>
        <begin position="392"/>
        <end position="419"/>
    </location>
</feature>
<reference evidence="2 3" key="1">
    <citation type="submission" date="2017-04" db="EMBL/GenBank/DDBJ databases">
        <title>Draft genome sequence of Tuber borchii Vittad., a whitish edible truffle.</title>
        <authorList>
            <consortium name="DOE Joint Genome Institute"/>
            <person name="Murat C."/>
            <person name="Kuo A."/>
            <person name="Barry K.W."/>
            <person name="Clum A."/>
            <person name="Dockter R.B."/>
            <person name="Fauchery L."/>
            <person name="Iotti M."/>
            <person name="Kohler A."/>
            <person name="Labutti K."/>
            <person name="Lindquist E.A."/>
            <person name="Lipzen A."/>
            <person name="Ohm R.A."/>
            <person name="Wang M."/>
            <person name="Grigoriev I.V."/>
            <person name="Zambonelli A."/>
            <person name="Martin F.M."/>
        </authorList>
    </citation>
    <scope>NUCLEOTIDE SEQUENCE [LARGE SCALE GENOMIC DNA]</scope>
    <source>
        <strain evidence="2 3">Tbo3840</strain>
    </source>
</reference>
<evidence type="ECO:0008006" key="4">
    <source>
        <dbReference type="Google" id="ProtNLM"/>
    </source>
</evidence>
<accession>A0A2T6ZWJ6</accession>